<feature type="signal peptide" evidence="1">
    <location>
        <begin position="1"/>
        <end position="27"/>
    </location>
</feature>
<evidence type="ECO:0000313" key="2">
    <source>
        <dbReference type="EMBL" id="MFC4912288.1"/>
    </source>
</evidence>
<keyword evidence="3" id="KW-1185">Reference proteome</keyword>
<feature type="chain" id="PRO_5046202828" description="Secreted protein" evidence="1">
    <location>
        <begin position="28"/>
        <end position="99"/>
    </location>
</feature>
<dbReference type="RefSeq" id="WP_378262033.1">
    <property type="nucleotide sequence ID" value="NZ_JBHSIT010000011.1"/>
</dbReference>
<name>A0ABV9U6X7_9ACTN</name>
<evidence type="ECO:0000256" key="1">
    <source>
        <dbReference type="SAM" id="SignalP"/>
    </source>
</evidence>
<sequence length="99" mass="10469">MRRKLTLAAAIAAAAAALTAWPGAATAAKVHPHVCARVGAFDDEDGVMVIGRGCEPELHGHERLVVISQKGSSHHDYRCEAALGSGSRIEAHHCTHRAR</sequence>
<protein>
    <recommendedName>
        <fullName evidence="4">Secreted protein</fullName>
    </recommendedName>
</protein>
<keyword evidence="1" id="KW-0732">Signal</keyword>
<evidence type="ECO:0000313" key="3">
    <source>
        <dbReference type="Proteomes" id="UP001595872"/>
    </source>
</evidence>
<reference evidence="3" key="1">
    <citation type="journal article" date="2019" name="Int. J. Syst. Evol. Microbiol.">
        <title>The Global Catalogue of Microorganisms (GCM) 10K type strain sequencing project: providing services to taxonomists for standard genome sequencing and annotation.</title>
        <authorList>
            <consortium name="The Broad Institute Genomics Platform"/>
            <consortium name="The Broad Institute Genome Sequencing Center for Infectious Disease"/>
            <person name="Wu L."/>
            <person name="Ma J."/>
        </authorList>
    </citation>
    <scope>NUCLEOTIDE SEQUENCE [LARGE SCALE GENOMIC DNA]</scope>
    <source>
        <strain evidence="3">KLKA75</strain>
    </source>
</reference>
<comment type="caution">
    <text evidence="2">The sequence shown here is derived from an EMBL/GenBank/DDBJ whole genome shotgun (WGS) entry which is preliminary data.</text>
</comment>
<accession>A0ABV9U6X7</accession>
<proteinExistence type="predicted"/>
<dbReference type="Proteomes" id="UP001595872">
    <property type="component" value="Unassembled WGS sequence"/>
</dbReference>
<gene>
    <name evidence="2" type="ORF">ACFPCY_33660</name>
</gene>
<dbReference type="EMBL" id="JBHSIT010000011">
    <property type="protein sequence ID" value="MFC4912288.1"/>
    <property type="molecule type" value="Genomic_DNA"/>
</dbReference>
<evidence type="ECO:0008006" key="4">
    <source>
        <dbReference type="Google" id="ProtNLM"/>
    </source>
</evidence>
<organism evidence="2 3">
    <name type="scientific">Actinomadura gamaensis</name>
    <dbReference type="NCBI Taxonomy" id="1763541"/>
    <lineage>
        <taxon>Bacteria</taxon>
        <taxon>Bacillati</taxon>
        <taxon>Actinomycetota</taxon>
        <taxon>Actinomycetes</taxon>
        <taxon>Streptosporangiales</taxon>
        <taxon>Thermomonosporaceae</taxon>
        <taxon>Actinomadura</taxon>
    </lineage>
</organism>